<dbReference type="EMBL" id="VSSQ01022433">
    <property type="protein sequence ID" value="MPM68740.1"/>
    <property type="molecule type" value="Genomic_DNA"/>
</dbReference>
<accession>A0A645BTJ2</accession>
<organism evidence="1">
    <name type="scientific">bioreactor metagenome</name>
    <dbReference type="NCBI Taxonomy" id="1076179"/>
    <lineage>
        <taxon>unclassified sequences</taxon>
        <taxon>metagenomes</taxon>
        <taxon>ecological metagenomes</taxon>
    </lineage>
</organism>
<reference evidence="1" key="1">
    <citation type="submission" date="2019-08" db="EMBL/GenBank/DDBJ databases">
        <authorList>
            <person name="Kucharzyk K."/>
            <person name="Murdoch R.W."/>
            <person name="Higgins S."/>
            <person name="Loffler F."/>
        </authorList>
    </citation>
    <scope>NUCLEOTIDE SEQUENCE</scope>
</reference>
<gene>
    <name evidence="1" type="ORF">SDC9_115674</name>
</gene>
<sequence>MVFQVELLDPLALLSMGLNISTWDIKDFEINARTTVKTSTGLRKQIKLKKVPLQNLINKF</sequence>
<evidence type="ECO:0000313" key="1">
    <source>
        <dbReference type="EMBL" id="MPM68740.1"/>
    </source>
</evidence>
<comment type="caution">
    <text evidence="1">The sequence shown here is derived from an EMBL/GenBank/DDBJ whole genome shotgun (WGS) entry which is preliminary data.</text>
</comment>
<name>A0A645BTJ2_9ZZZZ</name>
<dbReference type="AlphaFoldDB" id="A0A645BTJ2"/>
<protein>
    <submittedName>
        <fullName evidence="1">Uncharacterized protein</fullName>
    </submittedName>
</protein>
<proteinExistence type="predicted"/>